<keyword evidence="2" id="KW-1185">Reference proteome</keyword>
<organism evidence="1 2">
    <name type="scientific">Datura stramonium</name>
    <name type="common">Jimsonweed</name>
    <name type="synonym">Common thornapple</name>
    <dbReference type="NCBI Taxonomy" id="4076"/>
    <lineage>
        <taxon>Eukaryota</taxon>
        <taxon>Viridiplantae</taxon>
        <taxon>Streptophyta</taxon>
        <taxon>Embryophyta</taxon>
        <taxon>Tracheophyta</taxon>
        <taxon>Spermatophyta</taxon>
        <taxon>Magnoliopsida</taxon>
        <taxon>eudicotyledons</taxon>
        <taxon>Gunneridae</taxon>
        <taxon>Pentapetalae</taxon>
        <taxon>asterids</taxon>
        <taxon>lamiids</taxon>
        <taxon>Solanales</taxon>
        <taxon>Solanaceae</taxon>
        <taxon>Solanoideae</taxon>
        <taxon>Datureae</taxon>
        <taxon>Datura</taxon>
    </lineage>
</organism>
<reference evidence="1 2" key="1">
    <citation type="journal article" date="2021" name="BMC Genomics">
        <title>Datura genome reveals duplications of psychoactive alkaloid biosynthetic genes and high mutation rate following tissue culture.</title>
        <authorList>
            <person name="Rajewski A."/>
            <person name="Carter-House D."/>
            <person name="Stajich J."/>
            <person name="Litt A."/>
        </authorList>
    </citation>
    <scope>NUCLEOTIDE SEQUENCE [LARGE SCALE GENOMIC DNA]</scope>
    <source>
        <strain evidence="1">AR-01</strain>
    </source>
</reference>
<name>A0ABS8SGJ9_DATST</name>
<evidence type="ECO:0000313" key="2">
    <source>
        <dbReference type="Proteomes" id="UP000823775"/>
    </source>
</evidence>
<proteinExistence type="predicted"/>
<gene>
    <name evidence="1" type="ORF">HAX54_037011</name>
</gene>
<protein>
    <submittedName>
        <fullName evidence="1">Uncharacterized protein</fullName>
    </submittedName>
</protein>
<sequence length="56" mass="6694">MGQEVKNEDASMPQQPPQCYELRWVTKKQQIDEEVVNYRPWYDPNGLDVTKKKEPK</sequence>
<accession>A0ABS8SGJ9</accession>
<dbReference type="Proteomes" id="UP000823775">
    <property type="component" value="Unassembled WGS sequence"/>
</dbReference>
<comment type="caution">
    <text evidence="1">The sequence shown here is derived from an EMBL/GenBank/DDBJ whole genome shotgun (WGS) entry which is preliminary data.</text>
</comment>
<feature type="non-terminal residue" evidence="1">
    <location>
        <position position="56"/>
    </location>
</feature>
<dbReference type="EMBL" id="JACEIK010000493">
    <property type="protein sequence ID" value="MCD7458037.1"/>
    <property type="molecule type" value="Genomic_DNA"/>
</dbReference>
<evidence type="ECO:0000313" key="1">
    <source>
        <dbReference type="EMBL" id="MCD7458037.1"/>
    </source>
</evidence>